<feature type="chain" id="PRO_5022883349" evidence="2">
    <location>
        <begin position="23"/>
        <end position="57"/>
    </location>
</feature>
<dbReference type="AlphaFoldDB" id="A0A5E4YCI0"/>
<evidence type="ECO:0000256" key="1">
    <source>
        <dbReference type="SAM" id="MobiDB-lite"/>
    </source>
</evidence>
<evidence type="ECO:0000313" key="4">
    <source>
        <dbReference type="Proteomes" id="UP000400981"/>
    </source>
</evidence>
<organism evidence="3 4">
    <name type="scientific">Pandoraea eparura</name>
    <dbReference type="NCBI Taxonomy" id="2508291"/>
    <lineage>
        <taxon>Bacteria</taxon>
        <taxon>Pseudomonadati</taxon>
        <taxon>Pseudomonadota</taxon>
        <taxon>Betaproteobacteria</taxon>
        <taxon>Burkholderiales</taxon>
        <taxon>Burkholderiaceae</taxon>
        <taxon>Pandoraea</taxon>
    </lineage>
</organism>
<evidence type="ECO:0000256" key="2">
    <source>
        <dbReference type="SAM" id="SignalP"/>
    </source>
</evidence>
<feature type="signal peptide" evidence="2">
    <location>
        <begin position="1"/>
        <end position="22"/>
    </location>
</feature>
<gene>
    <name evidence="3" type="ORF">PEP31012_04462</name>
</gene>
<keyword evidence="4" id="KW-1185">Reference proteome</keyword>
<dbReference type="EMBL" id="CABPSH010000018">
    <property type="protein sequence ID" value="VVE46436.1"/>
    <property type="molecule type" value="Genomic_DNA"/>
</dbReference>
<accession>A0A5E4YCI0</accession>
<dbReference type="Proteomes" id="UP000400981">
    <property type="component" value="Unassembled WGS sequence"/>
</dbReference>
<evidence type="ECO:0000313" key="3">
    <source>
        <dbReference type="EMBL" id="VVE46436.1"/>
    </source>
</evidence>
<sequence length="57" mass="5724">MKRKIRPRMTALAQVIALAAMANGSLPVATAAPQAPGGHAPNGVSAPAETVYGGMPR</sequence>
<proteinExistence type="predicted"/>
<name>A0A5E4YCI0_9BURK</name>
<protein>
    <submittedName>
        <fullName evidence="3">Uncharacterized protein</fullName>
    </submittedName>
</protein>
<feature type="region of interest" description="Disordered" evidence="1">
    <location>
        <begin position="32"/>
        <end position="57"/>
    </location>
</feature>
<keyword evidence="2" id="KW-0732">Signal</keyword>
<reference evidence="3 4" key="1">
    <citation type="submission" date="2019-08" db="EMBL/GenBank/DDBJ databases">
        <authorList>
            <person name="Peeters C."/>
        </authorList>
    </citation>
    <scope>NUCLEOTIDE SEQUENCE [LARGE SCALE GENOMIC DNA]</scope>
    <source>
        <strain evidence="3 4">LMG 31012</strain>
    </source>
</reference>